<sequence>MSDDHNPEPDPPERPDDSPKGVRKRIRDRTIARWTDCEAERKAALDAGKSEDEAHEAAKAVWNGWAEQMLADKEKLVDERKWAVGAGQTVFGFWGEVGTNQGTQDWLEKAATSFHSVRLRSASGEDRQEGESASRQSTSANTLSCVGAIIRFQDFLFPGQTDFGSAKFSGDAHFYSAKFSSVASFDSATFRSNASFDSTTFSGNAWFDSATFRSSASFDSTTFSGNAQFYSATFRDIASFNRATFGSNAWFDSTTFSGNAHFYSATFNDVASFNSATFEGNAWFDNATFSSIAWFDSATFRGNALFGLSGFDGNTSFDGAKFAGEADFGAIDASRAFSLADTRFETRVPGFIQAHFTEALRLDNVSVPIPSPLTHRPFPDTDDPARYRALARLAIQGHDHEQEMLFFKGLKSAELLLEREPFWSRQFNRIYWMTSDYGRSFVRPFSWLFATTWAFAGIYLSKANPAGDCQDVAFAKSAFLALANALPAISGAQRQSILKAYACLYPAKVDPAKYPDAATMEAAVRHLPPDIPVAVAYLGVFQTLLSVTFLFLIALALRNMFRIK</sequence>
<gene>
    <name evidence="3" type="ORF">M2319_004222</name>
</gene>
<reference evidence="4" key="1">
    <citation type="submission" date="2023-07" db="EMBL/GenBank/DDBJ databases">
        <title>Genome sequencing of Purple Non-Sulfur Bacteria from various extreme environments.</title>
        <authorList>
            <person name="Mayer M."/>
        </authorList>
    </citation>
    <scope>NUCLEOTIDE SEQUENCE [LARGE SCALE GENOMIC DNA]</scope>
    <source>
        <strain evidence="4">DSM 17935</strain>
    </source>
</reference>
<dbReference type="EMBL" id="JAOQNS010000015">
    <property type="protein sequence ID" value="MCW2309860.1"/>
    <property type="molecule type" value="Genomic_DNA"/>
</dbReference>
<organism evidence="3 4">
    <name type="scientific">Rhodobium gokarnense</name>
    <dbReference type="NCBI Taxonomy" id="364296"/>
    <lineage>
        <taxon>Bacteria</taxon>
        <taxon>Pseudomonadati</taxon>
        <taxon>Pseudomonadota</taxon>
        <taxon>Alphaproteobacteria</taxon>
        <taxon>Hyphomicrobiales</taxon>
        <taxon>Rhodobiaceae</taxon>
        <taxon>Rhodobium</taxon>
    </lineage>
</organism>
<accession>A0ABT3HHJ6</accession>
<evidence type="ECO:0000313" key="3">
    <source>
        <dbReference type="EMBL" id="MCW2309860.1"/>
    </source>
</evidence>
<comment type="caution">
    <text evidence="3">The sequence shown here is derived from an EMBL/GenBank/DDBJ whole genome shotgun (WGS) entry which is preliminary data.</text>
</comment>
<feature type="compositionally biased region" description="Basic and acidic residues" evidence="1">
    <location>
        <begin position="1"/>
        <end position="20"/>
    </location>
</feature>
<protein>
    <recommendedName>
        <fullName evidence="5">Pentapeptide repeat-containing protein</fullName>
    </recommendedName>
</protein>
<feature type="region of interest" description="Disordered" evidence="1">
    <location>
        <begin position="1"/>
        <end position="29"/>
    </location>
</feature>
<evidence type="ECO:0000313" key="4">
    <source>
        <dbReference type="Proteomes" id="UP001209755"/>
    </source>
</evidence>
<dbReference type="RefSeq" id="WP_264603437.1">
    <property type="nucleotide sequence ID" value="NZ_JAOQNS010000015.1"/>
</dbReference>
<evidence type="ECO:0000256" key="2">
    <source>
        <dbReference type="SAM" id="Phobius"/>
    </source>
</evidence>
<keyword evidence="2" id="KW-0472">Membrane</keyword>
<feature type="transmembrane region" description="Helical" evidence="2">
    <location>
        <begin position="534"/>
        <end position="557"/>
    </location>
</feature>
<dbReference type="InterPro" id="IPR001646">
    <property type="entry name" value="5peptide_repeat"/>
</dbReference>
<keyword evidence="4" id="KW-1185">Reference proteome</keyword>
<dbReference type="Pfam" id="PF13576">
    <property type="entry name" value="Pentapeptide_3"/>
    <property type="match status" value="2"/>
</dbReference>
<evidence type="ECO:0000256" key="1">
    <source>
        <dbReference type="SAM" id="MobiDB-lite"/>
    </source>
</evidence>
<dbReference type="Proteomes" id="UP001209755">
    <property type="component" value="Unassembled WGS sequence"/>
</dbReference>
<evidence type="ECO:0008006" key="5">
    <source>
        <dbReference type="Google" id="ProtNLM"/>
    </source>
</evidence>
<keyword evidence="2" id="KW-1133">Transmembrane helix</keyword>
<name>A0ABT3HHJ6_9HYPH</name>
<keyword evidence="2" id="KW-0812">Transmembrane</keyword>
<proteinExistence type="predicted"/>